<dbReference type="SUPFAM" id="SSF46938">
    <property type="entry name" value="CRAL/TRIO N-terminal domain"/>
    <property type="match status" value="1"/>
</dbReference>
<dbReference type="PANTHER" id="PTHR10174:SF166">
    <property type="entry name" value="LD40136P"/>
    <property type="match status" value="1"/>
</dbReference>
<dbReference type="PROSITE" id="PS50191">
    <property type="entry name" value="CRAL_TRIO"/>
    <property type="match status" value="1"/>
</dbReference>
<reference evidence="2" key="1">
    <citation type="submission" date="2017-01" db="EMBL/GenBank/DDBJ databases">
        <title>A deep insight into the sialotranscriptome of adult male and female Cluex tarsalis mosquitoes.</title>
        <authorList>
            <person name="Ribeiro J.M."/>
            <person name="Moreira F."/>
            <person name="Bernard K.A."/>
            <person name="Calvo E."/>
        </authorList>
    </citation>
    <scope>NUCLEOTIDE SEQUENCE</scope>
    <source>
        <strain evidence="2">Kern County</strain>
        <tissue evidence="2">Salivary glands</tissue>
    </source>
</reference>
<dbReference type="GO" id="GO:0016020">
    <property type="term" value="C:membrane"/>
    <property type="evidence" value="ECO:0007669"/>
    <property type="project" value="TreeGrafter"/>
</dbReference>
<dbReference type="Pfam" id="PF00650">
    <property type="entry name" value="CRAL_TRIO"/>
    <property type="match status" value="1"/>
</dbReference>
<dbReference type="Gene3D" id="3.40.525.10">
    <property type="entry name" value="CRAL-TRIO lipid binding domain"/>
    <property type="match status" value="1"/>
</dbReference>
<dbReference type="AlphaFoldDB" id="A0A1Q3FSR0"/>
<proteinExistence type="predicted"/>
<protein>
    <recommendedName>
        <fullName evidence="1">CRAL-TRIO domain-containing protein</fullName>
    </recommendedName>
</protein>
<dbReference type="GO" id="GO:1902936">
    <property type="term" value="F:phosphatidylinositol bisphosphate binding"/>
    <property type="evidence" value="ECO:0007669"/>
    <property type="project" value="TreeGrafter"/>
</dbReference>
<evidence type="ECO:0000259" key="1">
    <source>
        <dbReference type="PROSITE" id="PS50191"/>
    </source>
</evidence>
<dbReference type="SUPFAM" id="SSF52087">
    <property type="entry name" value="CRAL/TRIO domain"/>
    <property type="match status" value="1"/>
</dbReference>
<dbReference type="InterPro" id="IPR011074">
    <property type="entry name" value="CRAL/TRIO_N_dom"/>
</dbReference>
<dbReference type="SMART" id="SM00516">
    <property type="entry name" value="SEC14"/>
    <property type="match status" value="1"/>
</dbReference>
<name>A0A1Q3FSR0_CULTA</name>
<dbReference type="PRINTS" id="PR00180">
    <property type="entry name" value="CRETINALDHBP"/>
</dbReference>
<dbReference type="InterPro" id="IPR036865">
    <property type="entry name" value="CRAL-TRIO_dom_sf"/>
</dbReference>
<sequence>MVRYTVEKCPQEYDEYKFTLNKKFLKMAQENLQETAESRAQSLAQMRDWIAKHPHIKKCRTDSVFLLRFLRMHKFSVPRAQETLERYLAMRQTFPQWFQNLDPLNSTTKVLNDAGLNFHLGQDSAGRTVILVRKKIVDINGFDFALDIRQSIMMLETTFDDEEAQIGGYTIIIDYSDLGLKQLSVYTPLNIKHLADCINHSLPIRLQQVHFLNLPKMFEFIIHLMHSCLAEKLRNRLYCHKSMEDAAKHLEVSMLTTEYPGGTQDPEELKRNFIKRAQDKRQELLLLDEMEIDASRYKSLWHQTTDGSIESGVAGSFKKLNVD</sequence>
<feature type="domain" description="CRAL-TRIO" evidence="1">
    <location>
        <begin position="120"/>
        <end position="267"/>
    </location>
</feature>
<dbReference type="InterPro" id="IPR001251">
    <property type="entry name" value="CRAL-TRIO_dom"/>
</dbReference>
<accession>A0A1Q3FSR0</accession>
<dbReference type="Gene3D" id="1.10.8.20">
    <property type="entry name" value="N-terminal domain of phosphatidylinositol transfer protein sec14p"/>
    <property type="match status" value="1"/>
</dbReference>
<dbReference type="EMBL" id="GFDL01004440">
    <property type="protein sequence ID" value="JAV30605.1"/>
    <property type="molecule type" value="Transcribed_RNA"/>
</dbReference>
<organism evidence="2">
    <name type="scientific">Culex tarsalis</name>
    <name type="common">Encephalitis mosquito</name>
    <dbReference type="NCBI Taxonomy" id="7177"/>
    <lineage>
        <taxon>Eukaryota</taxon>
        <taxon>Metazoa</taxon>
        <taxon>Ecdysozoa</taxon>
        <taxon>Arthropoda</taxon>
        <taxon>Hexapoda</taxon>
        <taxon>Insecta</taxon>
        <taxon>Pterygota</taxon>
        <taxon>Neoptera</taxon>
        <taxon>Endopterygota</taxon>
        <taxon>Diptera</taxon>
        <taxon>Nematocera</taxon>
        <taxon>Culicoidea</taxon>
        <taxon>Culicidae</taxon>
        <taxon>Culicinae</taxon>
        <taxon>Culicini</taxon>
        <taxon>Culex</taxon>
        <taxon>Culex</taxon>
    </lineage>
</organism>
<dbReference type="PANTHER" id="PTHR10174">
    <property type="entry name" value="ALPHA-TOCOPHEROL TRANSFER PROTEIN-RELATED"/>
    <property type="match status" value="1"/>
</dbReference>
<dbReference type="SMART" id="SM01100">
    <property type="entry name" value="CRAL_TRIO_N"/>
    <property type="match status" value="1"/>
</dbReference>
<dbReference type="InterPro" id="IPR036273">
    <property type="entry name" value="CRAL/TRIO_N_dom_sf"/>
</dbReference>
<dbReference type="CDD" id="cd00170">
    <property type="entry name" value="SEC14"/>
    <property type="match status" value="1"/>
</dbReference>
<evidence type="ECO:0000313" key="2">
    <source>
        <dbReference type="EMBL" id="JAV30605.1"/>
    </source>
</evidence>